<protein>
    <submittedName>
        <fullName evidence="2">Uncharacterized protein</fullName>
    </submittedName>
</protein>
<feature type="region of interest" description="Disordered" evidence="1">
    <location>
        <begin position="56"/>
        <end position="77"/>
    </location>
</feature>
<evidence type="ECO:0000313" key="3">
    <source>
        <dbReference type="Proteomes" id="UP000533641"/>
    </source>
</evidence>
<dbReference type="AlphaFoldDB" id="A0A7W6WG82"/>
<accession>A0A7W6WG82</accession>
<name>A0A7W6WG82_9HYPH</name>
<evidence type="ECO:0000256" key="1">
    <source>
        <dbReference type="SAM" id="MobiDB-lite"/>
    </source>
</evidence>
<dbReference type="Proteomes" id="UP000533641">
    <property type="component" value="Unassembled WGS sequence"/>
</dbReference>
<comment type="caution">
    <text evidence="2">The sequence shown here is derived from an EMBL/GenBank/DDBJ whole genome shotgun (WGS) entry which is preliminary data.</text>
</comment>
<sequence length="77" mass="8486">MRGLIDPNLLYPGEVRTRLYAEVNSARHRDPNGPEICRYALDEPFSNFVKLLKRAGPPASGHGPAPEGGRMLARAFP</sequence>
<dbReference type="EMBL" id="JACIGM010000010">
    <property type="protein sequence ID" value="MBB4276725.1"/>
    <property type="molecule type" value="Genomic_DNA"/>
</dbReference>
<organism evidence="2 3">
    <name type="scientific">Rhizobium mongolense</name>
    <dbReference type="NCBI Taxonomy" id="57676"/>
    <lineage>
        <taxon>Bacteria</taxon>
        <taxon>Pseudomonadati</taxon>
        <taxon>Pseudomonadota</taxon>
        <taxon>Alphaproteobacteria</taxon>
        <taxon>Hyphomicrobiales</taxon>
        <taxon>Rhizobiaceae</taxon>
        <taxon>Rhizobium/Agrobacterium group</taxon>
        <taxon>Rhizobium</taxon>
    </lineage>
</organism>
<reference evidence="2 3" key="1">
    <citation type="submission" date="2020-08" db="EMBL/GenBank/DDBJ databases">
        <title>Genomic Encyclopedia of Type Strains, Phase IV (KMG-V): Genome sequencing to study the core and pangenomes of soil and plant-associated prokaryotes.</title>
        <authorList>
            <person name="Whitman W."/>
        </authorList>
    </citation>
    <scope>NUCLEOTIDE SEQUENCE [LARGE SCALE GENOMIC DNA]</scope>
    <source>
        <strain evidence="2 3">SEMIA 402</strain>
    </source>
</reference>
<gene>
    <name evidence="2" type="ORF">GGE12_004522</name>
</gene>
<evidence type="ECO:0000313" key="2">
    <source>
        <dbReference type="EMBL" id="MBB4276725.1"/>
    </source>
</evidence>
<feature type="compositionally biased region" description="Low complexity" evidence="1">
    <location>
        <begin position="56"/>
        <end position="69"/>
    </location>
</feature>
<proteinExistence type="predicted"/>